<keyword evidence="1" id="KW-0472">Membrane</keyword>
<organism evidence="2">
    <name type="scientific">bioreactor metagenome</name>
    <dbReference type="NCBI Taxonomy" id="1076179"/>
    <lineage>
        <taxon>unclassified sequences</taxon>
        <taxon>metagenomes</taxon>
        <taxon>ecological metagenomes</taxon>
    </lineage>
</organism>
<evidence type="ECO:0000313" key="2">
    <source>
        <dbReference type="EMBL" id="MPM14307.1"/>
    </source>
</evidence>
<dbReference type="AlphaFoldDB" id="A0A644XEH4"/>
<evidence type="ECO:0000256" key="1">
    <source>
        <dbReference type="SAM" id="Phobius"/>
    </source>
</evidence>
<proteinExistence type="predicted"/>
<evidence type="ECO:0008006" key="3">
    <source>
        <dbReference type="Google" id="ProtNLM"/>
    </source>
</evidence>
<feature type="transmembrane region" description="Helical" evidence="1">
    <location>
        <begin position="324"/>
        <end position="346"/>
    </location>
</feature>
<keyword evidence="1" id="KW-0812">Transmembrane</keyword>
<comment type="caution">
    <text evidence="2">The sequence shown here is derived from an EMBL/GenBank/DDBJ whole genome shotgun (WGS) entry which is preliminary data.</text>
</comment>
<protein>
    <recommendedName>
        <fullName evidence="3">NAD-specific glutamate dehydrogenase</fullName>
    </recommendedName>
</protein>
<gene>
    <name evidence="2" type="ORF">SDC9_60669</name>
</gene>
<name>A0A644XEH4_9ZZZZ</name>
<feature type="transmembrane region" description="Helical" evidence="1">
    <location>
        <begin position="352"/>
        <end position="377"/>
    </location>
</feature>
<reference evidence="2" key="1">
    <citation type="submission" date="2019-08" db="EMBL/GenBank/DDBJ databases">
        <authorList>
            <person name="Kucharzyk K."/>
            <person name="Murdoch R.W."/>
            <person name="Higgins S."/>
            <person name="Loffler F."/>
        </authorList>
    </citation>
    <scope>NUCLEOTIDE SEQUENCE</scope>
</reference>
<sequence length="414" mass="44721">MAAGDFLQLLETLNVVLQILAPRAGPGRGNRVRSLHKASHHRMGLHVVVVGLDGMNDVFLLLVLSGKFHAQLHMGAFHLVVHGLAQIVKQARPLGGLRVRAQLYGHHTGDVADLDGVLQNVLAVAGAVMKPAQHLHKLRMEIAHAGFKHGALALGLNHGVHFPAGLFHHLLNVSGVNAPVGNKLFQRQPGNLPADRLKAGNGNGLRRVVDNQVHAGQGFDGADIAALAADDAALHLVVGKRHHADGHFRHGVRRAALDGLRHHLAGAGIALLFHAGFHFFDFHGGFVRYLALHLLDEIVLGLLGGKAGDTLQHLRLAALDGFDFLSLPVHLLVLLGQGIFLFLNGLGFTVEVLFLLLQAVFLPLQLGPAFLYFLLMFAAVFQDLFLCFQQGFFLLGFCTFYRLVDDAPSLFFGA</sequence>
<keyword evidence="1" id="KW-1133">Transmembrane helix</keyword>
<accession>A0A644XEH4</accession>
<feature type="transmembrane region" description="Helical" evidence="1">
    <location>
        <begin position="384"/>
        <end position="404"/>
    </location>
</feature>
<dbReference type="EMBL" id="VSSQ01002258">
    <property type="protein sequence ID" value="MPM14307.1"/>
    <property type="molecule type" value="Genomic_DNA"/>
</dbReference>